<dbReference type="Proteomes" id="UP000296706">
    <property type="component" value="Chromosome"/>
</dbReference>
<evidence type="ECO:0000313" key="3">
    <source>
        <dbReference type="EMBL" id="QCC52130.1"/>
    </source>
</evidence>
<gene>
    <name evidence="3" type="ORF">DV733_13235</name>
</gene>
<dbReference type="RefSeq" id="WP_049992457.1">
    <property type="nucleotide sequence ID" value="NZ_CP031310.1"/>
</dbReference>
<dbReference type="KEGG" id="hsn:DV733_13235"/>
<dbReference type="PANTHER" id="PTHR33608:SF6">
    <property type="entry name" value="BLL2464 PROTEIN"/>
    <property type="match status" value="1"/>
</dbReference>
<dbReference type="Pfam" id="PF01882">
    <property type="entry name" value="DUF58"/>
    <property type="match status" value="1"/>
</dbReference>
<dbReference type="InterPro" id="IPR002881">
    <property type="entry name" value="DUF58"/>
</dbReference>
<dbReference type="Gene3D" id="2.60.40.10">
    <property type="entry name" value="Immunoglobulins"/>
    <property type="match status" value="1"/>
</dbReference>
<dbReference type="InterPro" id="IPR013783">
    <property type="entry name" value="Ig-like_fold"/>
</dbReference>
<dbReference type="OrthoDB" id="31512at2157"/>
<protein>
    <submittedName>
        <fullName evidence="3">DUF58 domain-containing protein</fullName>
    </submittedName>
</protein>
<proteinExistence type="predicted"/>
<organism evidence="3 4">
    <name type="scientific">Halapricum salinum</name>
    <dbReference type="NCBI Taxonomy" id="1457250"/>
    <lineage>
        <taxon>Archaea</taxon>
        <taxon>Methanobacteriati</taxon>
        <taxon>Methanobacteriota</taxon>
        <taxon>Stenosarchaea group</taxon>
        <taxon>Halobacteria</taxon>
        <taxon>Halobacteriales</taxon>
        <taxon>Haloarculaceae</taxon>
        <taxon>Halapricum</taxon>
    </lineage>
</organism>
<dbReference type="PANTHER" id="PTHR33608">
    <property type="entry name" value="BLL2464 PROTEIN"/>
    <property type="match status" value="1"/>
</dbReference>
<dbReference type="GeneID" id="39848842"/>
<accession>A0A4D6HEA6</accession>
<sequence>MARRRHHRFSVALAGALLAASVALLYATPSAFLLAIVPLGYVVYGALSSYPDPEIEIERSLSPRAATPGSIVTVTLTVRNAGSRLLADVRVVDGVPAELAVVAGSPRACLSIPAGERRTVSYDVLATRGDHDFEATRVIVRSISGTRLRTRQQPAAGAQILSCSTAVEQAPIRRSTRSRTGTLATDSGGAGLEFHSTREYRSGDPIRRIDWRRFARTDELSTIDFREERAARLVIVIDVRPPSRRSPHAGFPTGAELSGYAAERAYEALTAAGHQVEITAIGLDDVDVDGVRTVDGLPWIDSPAAGGSDAAARQLFDAVYRASTRADATVATDGSGTADPETTGKRLRSRLPTDAEVLLVSPLLDHLPRALVESITPQDVAVTVVSPDVTAAETVGGRLAALQRENRLRAIRAGGTTVADWALAQPLDVALETALRLEGSR</sequence>
<evidence type="ECO:0000313" key="4">
    <source>
        <dbReference type="Proteomes" id="UP000296706"/>
    </source>
</evidence>
<dbReference type="EMBL" id="CP031310">
    <property type="protein sequence ID" value="QCC52130.1"/>
    <property type="molecule type" value="Genomic_DNA"/>
</dbReference>
<name>A0A4D6HEA6_9EURY</name>
<evidence type="ECO:0000256" key="1">
    <source>
        <dbReference type="SAM" id="MobiDB-lite"/>
    </source>
</evidence>
<dbReference type="InterPro" id="IPR047589">
    <property type="entry name" value="DUF11_rpt"/>
</dbReference>
<dbReference type="STRING" id="1457250.GCA_000755225_01506"/>
<feature type="region of interest" description="Disordered" evidence="1">
    <location>
        <begin position="171"/>
        <end position="190"/>
    </location>
</feature>
<keyword evidence="4" id="KW-1185">Reference proteome</keyword>
<reference evidence="3 4" key="1">
    <citation type="journal article" date="2019" name="Nat. Commun.">
        <title>A new type of DNA phosphorothioation-based antiviral system in archaea.</title>
        <authorList>
            <person name="Xiong L."/>
            <person name="Liu S."/>
            <person name="Chen S."/>
            <person name="Xiao Y."/>
            <person name="Zhu B."/>
            <person name="Gao Y."/>
            <person name="Zhang Y."/>
            <person name="Chen B."/>
            <person name="Luo J."/>
            <person name="Deng Z."/>
            <person name="Chen X."/>
            <person name="Wang L."/>
            <person name="Chen S."/>
        </authorList>
    </citation>
    <scope>NUCLEOTIDE SEQUENCE [LARGE SCALE GENOMIC DNA]</scope>
    <source>
        <strain evidence="3 4">CBA1105</strain>
    </source>
</reference>
<feature type="domain" description="DUF58" evidence="2">
    <location>
        <begin position="197"/>
        <end position="241"/>
    </location>
</feature>
<dbReference type="AlphaFoldDB" id="A0A4D6HEA6"/>
<dbReference type="NCBIfam" id="TIGR01451">
    <property type="entry name" value="B_ant_repeat"/>
    <property type="match status" value="1"/>
</dbReference>
<evidence type="ECO:0000259" key="2">
    <source>
        <dbReference type="Pfam" id="PF01882"/>
    </source>
</evidence>